<comment type="pathway">
    <text evidence="6">Steroid biosynthesis; cholesterol biosynthesis.</text>
</comment>
<comment type="subcellular location">
    <subcellularLocation>
        <location evidence="6">Endoplasmic reticulum membrane</location>
        <topology evidence="6">Multi-pass membrane protein</topology>
    </subcellularLocation>
    <subcellularLocation>
        <location evidence="1">Membrane</location>
        <topology evidence="1">Multi-pass membrane protein</topology>
    </subcellularLocation>
    <subcellularLocation>
        <location evidence="6">Microsome membrane</location>
        <topology evidence="6">Multi-pass membrane protein</topology>
    </subcellularLocation>
</comment>
<feature type="region of interest" description="Disordered" evidence="7">
    <location>
        <begin position="1"/>
        <end position="25"/>
    </location>
</feature>
<keyword evidence="8" id="KW-1185">Reference proteome</keyword>
<dbReference type="GO" id="GO:0050613">
    <property type="term" value="F:Delta14-sterol reductase activity"/>
    <property type="evidence" value="ECO:0007669"/>
    <property type="project" value="UniProtKB-UniRule"/>
</dbReference>
<dbReference type="PANTHER" id="PTHR21257">
    <property type="entry name" value="DELTA(14)-STEROL REDUCTASE"/>
    <property type="match status" value="1"/>
</dbReference>
<evidence type="ECO:0000313" key="8">
    <source>
        <dbReference type="Proteomes" id="UP000504632"/>
    </source>
</evidence>
<keyword evidence="5 6" id="KW-0472">Membrane</keyword>
<dbReference type="PANTHER" id="PTHR21257:SF52">
    <property type="entry name" value="DELTA(14)-STEROL REDUCTASE TM7SF2"/>
    <property type="match status" value="1"/>
</dbReference>
<keyword evidence="6" id="KW-0560">Oxidoreductase</keyword>
<evidence type="ECO:0000256" key="1">
    <source>
        <dbReference type="ARBA" id="ARBA00004141"/>
    </source>
</evidence>
<dbReference type="OrthoDB" id="5326588at2759"/>
<evidence type="ECO:0000313" key="9">
    <source>
        <dbReference type="RefSeq" id="XP_030632568.1"/>
    </source>
</evidence>
<dbReference type="InParanoid" id="A0A6J2VL14"/>
<dbReference type="Gene3D" id="1.20.120.1630">
    <property type="match status" value="1"/>
</dbReference>
<feature type="transmembrane region" description="Helical" evidence="6">
    <location>
        <begin position="35"/>
        <end position="52"/>
    </location>
</feature>
<comment type="similarity">
    <text evidence="2 6">Belongs to the ERG4/ERG24 family.</text>
</comment>
<proteinExistence type="inferred from homology"/>
<dbReference type="EC" id="1.3.1.70" evidence="6"/>
<keyword evidence="6" id="KW-0756">Sterol biosynthesis</keyword>
<organism evidence="8 9">
    <name type="scientific">Chanos chanos</name>
    <name type="common">Milkfish</name>
    <name type="synonym">Mugil chanos</name>
    <dbReference type="NCBI Taxonomy" id="29144"/>
    <lineage>
        <taxon>Eukaryota</taxon>
        <taxon>Metazoa</taxon>
        <taxon>Chordata</taxon>
        <taxon>Craniata</taxon>
        <taxon>Vertebrata</taxon>
        <taxon>Euteleostomi</taxon>
        <taxon>Actinopterygii</taxon>
        <taxon>Neopterygii</taxon>
        <taxon>Teleostei</taxon>
        <taxon>Ostariophysi</taxon>
        <taxon>Gonorynchiformes</taxon>
        <taxon>Chanidae</taxon>
        <taxon>Chanos</taxon>
    </lineage>
</organism>
<dbReference type="GO" id="GO:0005637">
    <property type="term" value="C:nuclear inner membrane"/>
    <property type="evidence" value="ECO:0007669"/>
    <property type="project" value="TreeGrafter"/>
</dbReference>
<evidence type="ECO:0000256" key="4">
    <source>
        <dbReference type="ARBA" id="ARBA00022989"/>
    </source>
</evidence>
<keyword evidence="6" id="KW-0152">Cholesterol biosynthesis</keyword>
<protein>
    <recommendedName>
        <fullName evidence="6">Delta(14)-sterol reductase TM7SF2</fullName>
        <shortName evidence="6">Delta-14-SR</shortName>
        <ecNumber evidence="6">1.3.1.70</ecNumber>
    </recommendedName>
    <alternativeName>
        <fullName evidence="6">3-beta-hydroxysterol Delta (14)-reductase</fullName>
    </alternativeName>
    <alternativeName>
        <fullName evidence="6">C-14 sterol reductase</fullName>
    </alternativeName>
    <alternativeName>
        <fullName evidence="6">Sterol C14-reductase</fullName>
    </alternativeName>
    <alternativeName>
        <fullName evidence="6">Transmembrane 7 superfamily member 2</fullName>
    </alternativeName>
</protein>
<keyword evidence="6" id="KW-0443">Lipid metabolism</keyword>
<dbReference type="GeneID" id="115814000"/>
<dbReference type="FunFam" id="1.20.120.1630:FF:000013">
    <property type="entry name" value="Lamin-B receptor-like Protein"/>
    <property type="match status" value="1"/>
</dbReference>
<feature type="transmembrane region" description="Helical" evidence="6">
    <location>
        <begin position="301"/>
        <end position="322"/>
    </location>
</feature>
<keyword evidence="6" id="KW-0444">Lipid biosynthesis</keyword>
<gene>
    <name evidence="9" type="primary">LOC115814000</name>
</gene>
<accession>A0A6J2VL14</accession>
<feature type="transmembrane region" description="Helical" evidence="6">
    <location>
        <begin position="115"/>
        <end position="134"/>
    </location>
</feature>
<keyword evidence="6" id="KW-0153">Cholesterol metabolism</keyword>
<feature type="compositionally biased region" description="Basic and acidic residues" evidence="7">
    <location>
        <begin position="1"/>
        <end position="17"/>
    </location>
</feature>
<feature type="transmembrane region" description="Helical" evidence="6">
    <location>
        <begin position="146"/>
        <end position="166"/>
    </location>
</feature>
<dbReference type="RefSeq" id="XP_030632568.1">
    <property type="nucleotide sequence ID" value="XM_030776708.1"/>
</dbReference>
<feature type="transmembrane region" description="Helical" evidence="6">
    <location>
        <begin position="271"/>
        <end position="295"/>
    </location>
</feature>
<dbReference type="GO" id="GO:0005789">
    <property type="term" value="C:endoplasmic reticulum membrane"/>
    <property type="evidence" value="ECO:0007669"/>
    <property type="project" value="UniProtKB-SubCell"/>
</dbReference>
<dbReference type="GO" id="GO:0006695">
    <property type="term" value="P:cholesterol biosynthetic process"/>
    <property type="evidence" value="ECO:0007669"/>
    <property type="project" value="UniProtKB-UniRule"/>
</dbReference>
<dbReference type="InterPro" id="IPR001171">
    <property type="entry name" value="ERG24_DHCR-like"/>
</dbReference>
<evidence type="ECO:0000256" key="5">
    <source>
        <dbReference type="ARBA" id="ARBA00023136"/>
    </source>
</evidence>
<keyword evidence="4 6" id="KW-1133">Transmembrane helix</keyword>
<dbReference type="AlphaFoldDB" id="A0A6J2VL14"/>
<evidence type="ECO:0000256" key="3">
    <source>
        <dbReference type="ARBA" id="ARBA00022692"/>
    </source>
</evidence>
<keyword evidence="3 6" id="KW-0812">Transmembrane</keyword>
<keyword evidence="6" id="KW-0256">Endoplasmic reticulum</keyword>
<reference evidence="9" key="1">
    <citation type="submission" date="2025-08" db="UniProtKB">
        <authorList>
            <consortium name="RefSeq"/>
        </authorList>
    </citation>
    <scope>IDENTIFICATION</scope>
</reference>
<feature type="transmembrane region" description="Helical" evidence="6">
    <location>
        <begin position="72"/>
        <end position="94"/>
    </location>
</feature>
<evidence type="ECO:0000256" key="7">
    <source>
        <dbReference type="SAM" id="MobiDB-lite"/>
    </source>
</evidence>
<feature type="transmembrane region" description="Helical" evidence="6">
    <location>
        <begin position="233"/>
        <end position="251"/>
    </location>
</feature>
<name>A0A6J2VL14_CHACN</name>
<keyword evidence="6" id="KW-0752">Steroid biosynthesis</keyword>
<evidence type="ECO:0000256" key="2">
    <source>
        <dbReference type="ARBA" id="ARBA00005402"/>
    </source>
</evidence>
<comment type="function">
    <text evidence="6">Catalyzes the reduction of the C14-unsaturated bond of lanosterol, as part of the metabolic pathway leading to cholesterol biosynthesis.</text>
</comment>
<dbReference type="Pfam" id="PF01222">
    <property type="entry name" value="ERG4_ERG24"/>
    <property type="match status" value="1"/>
</dbReference>
<dbReference type="Proteomes" id="UP000504632">
    <property type="component" value="Chromosome 6"/>
</dbReference>
<evidence type="ECO:0000256" key="6">
    <source>
        <dbReference type="RuleBase" id="RU369120"/>
    </source>
</evidence>
<feature type="transmembrane region" description="Helical" evidence="6">
    <location>
        <begin position="371"/>
        <end position="390"/>
    </location>
</feature>
<keyword evidence="6" id="KW-0753">Steroid metabolism</keyword>
<sequence length="434" mass="48882">MKEDETCRHRKLEEKQRNGASHMDTQSVPSNWNNIHLFLVTGLLGASLILILECCLPPSAPWSLFGPNRVPLWDWTALQIVIAFTVLQGVLYHLPMGKVAEGKLGCDEKRLKYHMNGLHALVVTAALVLGLWFTGLFHGASITNRVLPIVSASTVVALLQSIALYVHSLHIHPSRLLRYDSNATLLVEFALGREVDPRLGRIDLKHFAMVRIGFIGWAMVDLSYLLTAVETQGSPSLCLLLVVIFQFIYILDFVLDEDSVLLTKEFTEEAIGFLMILGEYIWIPFFSSLPAFFLIQRPTHISTPSAVLICLLFAVGFAFYSLSNEQRLGFRKNPNDPAYACLETIPSPSGQRLLVSGWFGWVRHPNYLGDVLIALAWCLPCGFTSLLPYLPALQCFNLLRQRANEIEDSCQKKHGEAWLEYCCRVPYKLVPYVY</sequence>
<comment type="catalytic activity">
    <reaction evidence="6">
        <text>4,4-dimethyl-5alpha-cholesta-8,24-dien-3beta-ol + NADP(+) = 4,4-dimethyl-5alpha-cholesta-8,14,24-trien-3beta-ol + NADPH + H(+)</text>
        <dbReference type="Rhea" id="RHEA:18561"/>
        <dbReference type="ChEBI" id="CHEBI:15378"/>
        <dbReference type="ChEBI" id="CHEBI:17813"/>
        <dbReference type="ChEBI" id="CHEBI:18364"/>
        <dbReference type="ChEBI" id="CHEBI:57783"/>
        <dbReference type="ChEBI" id="CHEBI:58349"/>
        <dbReference type="EC" id="1.3.1.70"/>
    </reaction>
</comment>
<keyword evidence="6" id="KW-1207">Sterol metabolism</keyword>